<evidence type="ECO:0000259" key="7">
    <source>
        <dbReference type="Pfam" id="PF00892"/>
    </source>
</evidence>
<keyword evidence="4 6" id="KW-1133">Transmembrane helix</keyword>
<sequence>MKNQKQATIYGLSAVLLWSTVATAFKVSLQHFSPLQLLFYSSLCCIILLTAILGWQGKLKQVFHCIKAAPTHYLLLGAMNPFIYYLLLLQGYDLLPAQQAQPINYTWAITLTLLSIPILKQKISFLELLACLVSYLGVLVISTKGELLSLNFSNPLGVLFLLASTLFWALYWLLNTKQNHDPVVSLLACFLMGFPLLIMSTATFADFTIPHWHGFAGALYIGLFEMGFSFILWLNAMRLAENTAKISNLIFLAPFTSLIFIHYLLGETIHPATYVGLVLIITGIVLQQRLSHRSANIKGEKGTVS</sequence>
<dbReference type="InterPro" id="IPR037185">
    <property type="entry name" value="EmrE-like"/>
</dbReference>
<dbReference type="PANTHER" id="PTHR32322:SF18">
    <property type="entry name" value="S-ADENOSYLMETHIONINE_S-ADENOSYLHOMOCYSTEINE TRANSPORTER"/>
    <property type="match status" value="1"/>
</dbReference>
<feature type="domain" description="EamA" evidence="7">
    <location>
        <begin position="156"/>
        <end position="286"/>
    </location>
</feature>
<dbReference type="Proteomes" id="UP001528823">
    <property type="component" value="Unassembled WGS sequence"/>
</dbReference>
<keyword evidence="3 6" id="KW-0812">Transmembrane</keyword>
<feature type="transmembrane region" description="Helical" evidence="6">
    <location>
        <begin position="73"/>
        <end position="91"/>
    </location>
</feature>
<protein>
    <submittedName>
        <fullName evidence="8">DMT family transporter</fullName>
    </submittedName>
</protein>
<dbReference type="Pfam" id="PF00892">
    <property type="entry name" value="EamA"/>
    <property type="match status" value="2"/>
</dbReference>
<evidence type="ECO:0000256" key="1">
    <source>
        <dbReference type="ARBA" id="ARBA00004651"/>
    </source>
</evidence>
<feature type="transmembrane region" description="Helical" evidence="6">
    <location>
        <begin position="211"/>
        <end position="234"/>
    </location>
</feature>
<evidence type="ECO:0000256" key="4">
    <source>
        <dbReference type="ARBA" id="ARBA00022989"/>
    </source>
</evidence>
<dbReference type="InterPro" id="IPR050638">
    <property type="entry name" value="AA-Vitamin_Transporters"/>
</dbReference>
<proteinExistence type="predicted"/>
<dbReference type="InterPro" id="IPR000620">
    <property type="entry name" value="EamA_dom"/>
</dbReference>
<feature type="domain" description="EamA" evidence="7">
    <location>
        <begin position="9"/>
        <end position="143"/>
    </location>
</feature>
<evidence type="ECO:0000256" key="5">
    <source>
        <dbReference type="ARBA" id="ARBA00023136"/>
    </source>
</evidence>
<evidence type="ECO:0000256" key="6">
    <source>
        <dbReference type="SAM" id="Phobius"/>
    </source>
</evidence>
<feature type="transmembrane region" description="Helical" evidence="6">
    <location>
        <begin position="271"/>
        <end position="288"/>
    </location>
</feature>
<feature type="transmembrane region" description="Helical" evidence="6">
    <location>
        <begin position="186"/>
        <end position="205"/>
    </location>
</feature>
<dbReference type="RefSeq" id="WP_274691491.1">
    <property type="nucleotide sequence ID" value="NZ_JAPMOU010000054.1"/>
</dbReference>
<feature type="transmembrane region" description="Helical" evidence="6">
    <location>
        <begin position="103"/>
        <end position="119"/>
    </location>
</feature>
<organism evidence="8 9">
    <name type="scientific">Spartinivicinus poritis</name>
    <dbReference type="NCBI Taxonomy" id="2994640"/>
    <lineage>
        <taxon>Bacteria</taxon>
        <taxon>Pseudomonadati</taxon>
        <taxon>Pseudomonadota</taxon>
        <taxon>Gammaproteobacteria</taxon>
        <taxon>Oceanospirillales</taxon>
        <taxon>Zooshikellaceae</taxon>
        <taxon>Spartinivicinus</taxon>
    </lineage>
</organism>
<dbReference type="PANTHER" id="PTHR32322">
    <property type="entry name" value="INNER MEMBRANE TRANSPORTER"/>
    <property type="match status" value="1"/>
</dbReference>
<evidence type="ECO:0000256" key="3">
    <source>
        <dbReference type="ARBA" id="ARBA00022692"/>
    </source>
</evidence>
<evidence type="ECO:0000313" key="8">
    <source>
        <dbReference type="EMBL" id="MDE1465180.1"/>
    </source>
</evidence>
<feature type="transmembrane region" description="Helical" evidence="6">
    <location>
        <begin position="246"/>
        <end position="265"/>
    </location>
</feature>
<feature type="transmembrane region" description="Helical" evidence="6">
    <location>
        <begin position="155"/>
        <end position="174"/>
    </location>
</feature>
<evidence type="ECO:0000313" key="9">
    <source>
        <dbReference type="Proteomes" id="UP001528823"/>
    </source>
</evidence>
<name>A0ABT5UG53_9GAMM</name>
<reference evidence="8 9" key="1">
    <citation type="submission" date="2022-11" db="EMBL/GenBank/DDBJ databases">
        <title>Spartinivicinus poritis sp. nov., isolated from scleractinian coral Porites lutea.</title>
        <authorList>
            <person name="Zhang G."/>
            <person name="Cai L."/>
            <person name="Wei Q."/>
        </authorList>
    </citation>
    <scope>NUCLEOTIDE SEQUENCE [LARGE SCALE GENOMIC DNA]</scope>
    <source>
        <strain evidence="8 9">A2-2</strain>
    </source>
</reference>
<keyword evidence="9" id="KW-1185">Reference proteome</keyword>
<comment type="caution">
    <text evidence="8">The sequence shown here is derived from an EMBL/GenBank/DDBJ whole genome shotgun (WGS) entry which is preliminary data.</text>
</comment>
<dbReference type="EMBL" id="JAPMOU010000054">
    <property type="protein sequence ID" value="MDE1465180.1"/>
    <property type="molecule type" value="Genomic_DNA"/>
</dbReference>
<dbReference type="SUPFAM" id="SSF103481">
    <property type="entry name" value="Multidrug resistance efflux transporter EmrE"/>
    <property type="match status" value="2"/>
</dbReference>
<evidence type="ECO:0000256" key="2">
    <source>
        <dbReference type="ARBA" id="ARBA00022475"/>
    </source>
</evidence>
<comment type="subcellular location">
    <subcellularLocation>
        <location evidence="1">Cell membrane</location>
        <topology evidence="1">Multi-pass membrane protein</topology>
    </subcellularLocation>
</comment>
<gene>
    <name evidence="8" type="ORF">ORQ98_24765</name>
</gene>
<feature type="transmembrane region" description="Helical" evidence="6">
    <location>
        <begin position="34"/>
        <end position="53"/>
    </location>
</feature>
<keyword evidence="2" id="KW-1003">Cell membrane</keyword>
<feature type="transmembrane region" description="Helical" evidence="6">
    <location>
        <begin position="126"/>
        <end position="143"/>
    </location>
</feature>
<keyword evidence="5 6" id="KW-0472">Membrane</keyword>
<accession>A0ABT5UG53</accession>